<dbReference type="SUPFAM" id="SSF49354">
    <property type="entry name" value="PapD-like"/>
    <property type="match status" value="1"/>
</dbReference>
<evidence type="ECO:0000313" key="3">
    <source>
        <dbReference type="Proteomes" id="UP000015105"/>
    </source>
</evidence>
<dbReference type="AlphaFoldDB" id="A0A453P618"/>
<evidence type="ECO:0000256" key="1">
    <source>
        <dbReference type="SAM" id="SignalP"/>
    </source>
</evidence>
<reference evidence="2" key="4">
    <citation type="submission" date="2019-03" db="UniProtKB">
        <authorList>
            <consortium name="EnsemblPlants"/>
        </authorList>
    </citation>
    <scope>IDENTIFICATION</scope>
</reference>
<dbReference type="Gene3D" id="2.60.40.10">
    <property type="entry name" value="Immunoglobulins"/>
    <property type="match status" value="1"/>
</dbReference>
<feature type="chain" id="PRO_5019323981" description="MSP domain-containing protein" evidence="1">
    <location>
        <begin position="21"/>
        <end position="71"/>
    </location>
</feature>
<keyword evidence="3" id="KW-1185">Reference proteome</keyword>
<proteinExistence type="predicted"/>
<dbReference type="GO" id="GO:0061817">
    <property type="term" value="P:endoplasmic reticulum-plasma membrane tethering"/>
    <property type="evidence" value="ECO:0007669"/>
    <property type="project" value="TreeGrafter"/>
</dbReference>
<sequence>MHVVFLKHQLSMLRSCLVLSELLFSVTMQAQREAPPDMQCRDKFLVQSAVVSQDISPKDINGDMVPHVILG</sequence>
<reference evidence="3" key="1">
    <citation type="journal article" date="2014" name="Science">
        <title>Ancient hybridizations among the ancestral genomes of bread wheat.</title>
        <authorList>
            <consortium name="International Wheat Genome Sequencing Consortium,"/>
            <person name="Marcussen T."/>
            <person name="Sandve S.R."/>
            <person name="Heier L."/>
            <person name="Spannagl M."/>
            <person name="Pfeifer M."/>
            <person name="Jakobsen K.S."/>
            <person name="Wulff B.B."/>
            <person name="Steuernagel B."/>
            <person name="Mayer K.F."/>
            <person name="Olsen O.A."/>
        </authorList>
    </citation>
    <scope>NUCLEOTIDE SEQUENCE [LARGE SCALE GENOMIC DNA]</scope>
    <source>
        <strain evidence="3">cv. AL8/78</strain>
    </source>
</reference>
<dbReference type="EnsemblPlants" id="AET6Gv20621200.1">
    <property type="protein sequence ID" value="AET6Gv20621200.1"/>
    <property type="gene ID" value="AET6Gv20621200"/>
</dbReference>
<dbReference type="GO" id="GO:0005789">
    <property type="term" value="C:endoplasmic reticulum membrane"/>
    <property type="evidence" value="ECO:0007669"/>
    <property type="project" value="InterPro"/>
</dbReference>
<dbReference type="PANTHER" id="PTHR10809:SF103">
    <property type="entry name" value="OS02G0643000 PROTEIN"/>
    <property type="match status" value="1"/>
</dbReference>
<protein>
    <recommendedName>
        <fullName evidence="4">MSP domain-containing protein</fullName>
    </recommendedName>
</protein>
<reference evidence="2" key="5">
    <citation type="journal article" date="2021" name="G3 (Bethesda)">
        <title>Aegilops tauschii genome assembly Aet v5.0 features greater sequence contiguity and improved annotation.</title>
        <authorList>
            <person name="Wang L."/>
            <person name="Zhu T."/>
            <person name="Rodriguez J.C."/>
            <person name="Deal K.R."/>
            <person name="Dubcovsky J."/>
            <person name="McGuire P.E."/>
            <person name="Lux T."/>
            <person name="Spannagl M."/>
            <person name="Mayer K.F.X."/>
            <person name="Baldrich P."/>
            <person name="Meyers B.C."/>
            <person name="Huo N."/>
            <person name="Gu Y.Q."/>
            <person name="Zhou H."/>
            <person name="Devos K.M."/>
            <person name="Bennetzen J.L."/>
            <person name="Unver T."/>
            <person name="Budak H."/>
            <person name="Gulick P.J."/>
            <person name="Galiba G."/>
            <person name="Kalapos B."/>
            <person name="Nelson D.R."/>
            <person name="Li P."/>
            <person name="You F.M."/>
            <person name="Luo M.C."/>
            <person name="Dvorak J."/>
        </authorList>
    </citation>
    <scope>NUCLEOTIDE SEQUENCE [LARGE SCALE GENOMIC DNA]</scope>
    <source>
        <strain evidence="2">cv. AL8/78</strain>
    </source>
</reference>
<dbReference type="GO" id="GO:0005886">
    <property type="term" value="C:plasma membrane"/>
    <property type="evidence" value="ECO:0007669"/>
    <property type="project" value="TreeGrafter"/>
</dbReference>
<reference evidence="3" key="2">
    <citation type="journal article" date="2017" name="Nat. Plants">
        <title>The Aegilops tauschii genome reveals multiple impacts of transposons.</title>
        <authorList>
            <person name="Zhao G."/>
            <person name="Zou C."/>
            <person name="Li K."/>
            <person name="Wang K."/>
            <person name="Li T."/>
            <person name="Gao L."/>
            <person name="Zhang X."/>
            <person name="Wang H."/>
            <person name="Yang Z."/>
            <person name="Liu X."/>
            <person name="Jiang W."/>
            <person name="Mao L."/>
            <person name="Kong X."/>
            <person name="Jiao Y."/>
            <person name="Jia J."/>
        </authorList>
    </citation>
    <scope>NUCLEOTIDE SEQUENCE [LARGE SCALE GENOMIC DNA]</scope>
    <source>
        <strain evidence="3">cv. AL8/78</strain>
    </source>
</reference>
<dbReference type="InterPro" id="IPR016763">
    <property type="entry name" value="VAP"/>
</dbReference>
<dbReference type="GO" id="GO:0090158">
    <property type="term" value="P:endoplasmic reticulum membrane organization"/>
    <property type="evidence" value="ECO:0007669"/>
    <property type="project" value="TreeGrafter"/>
</dbReference>
<organism evidence="2 3">
    <name type="scientific">Aegilops tauschii subsp. strangulata</name>
    <name type="common">Goatgrass</name>
    <dbReference type="NCBI Taxonomy" id="200361"/>
    <lineage>
        <taxon>Eukaryota</taxon>
        <taxon>Viridiplantae</taxon>
        <taxon>Streptophyta</taxon>
        <taxon>Embryophyta</taxon>
        <taxon>Tracheophyta</taxon>
        <taxon>Spermatophyta</taxon>
        <taxon>Magnoliopsida</taxon>
        <taxon>Liliopsida</taxon>
        <taxon>Poales</taxon>
        <taxon>Poaceae</taxon>
        <taxon>BOP clade</taxon>
        <taxon>Pooideae</taxon>
        <taxon>Triticodae</taxon>
        <taxon>Triticeae</taxon>
        <taxon>Triticinae</taxon>
        <taxon>Aegilops</taxon>
    </lineage>
</organism>
<reference evidence="2" key="3">
    <citation type="journal article" date="2017" name="Nature">
        <title>Genome sequence of the progenitor of the wheat D genome Aegilops tauschii.</title>
        <authorList>
            <person name="Luo M.C."/>
            <person name="Gu Y.Q."/>
            <person name="Puiu D."/>
            <person name="Wang H."/>
            <person name="Twardziok S.O."/>
            <person name="Deal K.R."/>
            <person name="Huo N."/>
            <person name="Zhu T."/>
            <person name="Wang L."/>
            <person name="Wang Y."/>
            <person name="McGuire P.E."/>
            <person name="Liu S."/>
            <person name="Long H."/>
            <person name="Ramasamy R.K."/>
            <person name="Rodriguez J.C."/>
            <person name="Van S.L."/>
            <person name="Yuan L."/>
            <person name="Wang Z."/>
            <person name="Xia Z."/>
            <person name="Xiao L."/>
            <person name="Anderson O.D."/>
            <person name="Ouyang S."/>
            <person name="Liang Y."/>
            <person name="Zimin A.V."/>
            <person name="Pertea G."/>
            <person name="Qi P."/>
            <person name="Bennetzen J.L."/>
            <person name="Dai X."/>
            <person name="Dawson M.W."/>
            <person name="Muller H.G."/>
            <person name="Kugler K."/>
            <person name="Rivarola-Duarte L."/>
            <person name="Spannagl M."/>
            <person name="Mayer K.F.X."/>
            <person name="Lu F.H."/>
            <person name="Bevan M.W."/>
            <person name="Leroy P."/>
            <person name="Li P."/>
            <person name="You F.M."/>
            <person name="Sun Q."/>
            <person name="Liu Z."/>
            <person name="Lyons E."/>
            <person name="Wicker T."/>
            <person name="Salzberg S.L."/>
            <person name="Devos K.M."/>
            <person name="Dvorak J."/>
        </authorList>
    </citation>
    <scope>NUCLEOTIDE SEQUENCE [LARGE SCALE GENOMIC DNA]</scope>
    <source>
        <strain evidence="2">cv. AL8/78</strain>
    </source>
</reference>
<feature type="signal peptide" evidence="1">
    <location>
        <begin position="1"/>
        <end position="20"/>
    </location>
</feature>
<name>A0A453P618_AEGTS</name>
<dbReference type="InterPro" id="IPR013783">
    <property type="entry name" value="Ig-like_fold"/>
</dbReference>
<dbReference type="PANTHER" id="PTHR10809">
    <property type="entry name" value="VESICLE-ASSOCIATED MEMBRANE PROTEIN-ASSOCIATED PROTEIN"/>
    <property type="match status" value="1"/>
</dbReference>
<dbReference type="InterPro" id="IPR008962">
    <property type="entry name" value="PapD-like_sf"/>
</dbReference>
<evidence type="ECO:0000313" key="2">
    <source>
        <dbReference type="EnsemblPlants" id="AET6Gv20621200.1"/>
    </source>
</evidence>
<evidence type="ECO:0008006" key="4">
    <source>
        <dbReference type="Google" id="ProtNLM"/>
    </source>
</evidence>
<dbReference type="Proteomes" id="UP000015105">
    <property type="component" value="Chromosome 6D"/>
</dbReference>
<keyword evidence="1" id="KW-0732">Signal</keyword>
<dbReference type="Gramene" id="AET6Gv20621200.1">
    <property type="protein sequence ID" value="AET6Gv20621200.1"/>
    <property type="gene ID" value="AET6Gv20621200"/>
</dbReference>
<accession>A0A453P618</accession>